<keyword evidence="7" id="KW-0496">Mitochondrion</keyword>
<keyword evidence="3 7" id="KW-0819">tRNA processing</keyword>
<dbReference type="GO" id="GO:0046872">
    <property type="term" value="F:metal ion binding"/>
    <property type="evidence" value="ECO:0007669"/>
    <property type="project" value="UniProtKB-KW"/>
</dbReference>
<dbReference type="HAMAP" id="MF_01445">
    <property type="entry name" value="TsaD"/>
    <property type="match status" value="1"/>
</dbReference>
<keyword evidence="2 7" id="KW-0808">Transferase</keyword>
<dbReference type="GO" id="GO:0061711">
    <property type="term" value="F:tRNA N(6)-L-threonylcarbamoyladenine synthase activity"/>
    <property type="evidence" value="ECO:0007669"/>
    <property type="project" value="UniProtKB-EC"/>
</dbReference>
<comment type="subcellular location">
    <subcellularLocation>
        <location evidence="7">Mitochondrion</location>
    </subcellularLocation>
</comment>
<accession>A0A420J8P9</accession>
<dbReference type="SUPFAM" id="SSF53067">
    <property type="entry name" value="Actin-like ATPase domain"/>
    <property type="match status" value="2"/>
</dbReference>
<dbReference type="InterPro" id="IPR043129">
    <property type="entry name" value="ATPase_NBD"/>
</dbReference>
<sequence>MRRILGQGHDIGGKYLGRVSALKKAKWVPLASSFTSMHINSSRTLPTYCLSQYVRNSPKRLHQLQWRGLLTVAIETSCDDTSVAVLEKNSKNSAKLHFNSKITSDNRSYGGIHPINAHESHQKNLAILLHNAMEQLPICETGKKGQTNVIVVGGKLVRKPDFVTVTRGPGMRANLITGVDTAKGLAVAWQVPFVGVNHIQAHALTPRLVSSLNTSDVAVDKGEEPSPTFPFLSLLVSGGHTILVHSRSIWDHEILAKTSDIALGDMLDKSARAILPISCISSSSDVVYGRLLEEFVFPIHSLEHKYTPLKASMIARDGIKDGFQWKITPPFLNPGPEGAQKHCKELSFSGIGGKARSVMQNFPDMSVNERRCLGKTVMTVAFEHLGSRVLSALNHADLKQIKTLVVSGGVASNKFLRTVLRHLLDSRGFQSIHLDIPPPELCTDNAAMIAWTGMEMFEAGFSSQLSATALKQWTIDSSRKDGGILGVNGWQKFTI</sequence>
<dbReference type="InterPro" id="IPR000905">
    <property type="entry name" value="Gcp-like_dom"/>
</dbReference>
<evidence type="ECO:0000256" key="3">
    <source>
        <dbReference type="ARBA" id="ARBA00022694"/>
    </source>
</evidence>
<evidence type="ECO:0000313" key="9">
    <source>
        <dbReference type="EMBL" id="RKF83173.1"/>
    </source>
</evidence>
<comment type="function">
    <text evidence="7">Required for the formation of a threonylcarbamoyl group on adenosine at position 37 (t(6)A37) in mitochondrial tRNAs that read codons beginning with adenine. Probably involved in the transfer of the threonylcarbamoyl moiety of threonylcarbamoyl-AMP (TC-AMP) to the N6 group of A37. Involved in mitochondrial genome maintenance.</text>
</comment>
<gene>
    <name evidence="9" type="ORF">GcC1_005031</name>
</gene>
<evidence type="ECO:0000256" key="2">
    <source>
        <dbReference type="ARBA" id="ARBA00022679"/>
    </source>
</evidence>
<dbReference type="Gene3D" id="3.30.420.40">
    <property type="match status" value="2"/>
</dbReference>
<dbReference type="InterPro" id="IPR017860">
    <property type="entry name" value="Peptidase_M22_CS"/>
</dbReference>
<dbReference type="PRINTS" id="PR00789">
    <property type="entry name" value="OSIALOPTASE"/>
</dbReference>
<comment type="catalytic activity">
    <reaction evidence="6 7">
        <text>L-threonylcarbamoyladenylate + adenosine(37) in tRNA = N(6)-L-threonylcarbamoyladenosine(37) in tRNA + AMP + H(+)</text>
        <dbReference type="Rhea" id="RHEA:37059"/>
        <dbReference type="Rhea" id="RHEA-COMP:10162"/>
        <dbReference type="Rhea" id="RHEA-COMP:10163"/>
        <dbReference type="ChEBI" id="CHEBI:15378"/>
        <dbReference type="ChEBI" id="CHEBI:73682"/>
        <dbReference type="ChEBI" id="CHEBI:74411"/>
        <dbReference type="ChEBI" id="CHEBI:74418"/>
        <dbReference type="ChEBI" id="CHEBI:456215"/>
        <dbReference type="EC" id="2.3.1.234"/>
    </reaction>
</comment>
<proteinExistence type="inferred from homology"/>
<organism evidence="9 10">
    <name type="scientific">Golovinomyces cichoracearum</name>
    <dbReference type="NCBI Taxonomy" id="62708"/>
    <lineage>
        <taxon>Eukaryota</taxon>
        <taxon>Fungi</taxon>
        <taxon>Dikarya</taxon>
        <taxon>Ascomycota</taxon>
        <taxon>Pezizomycotina</taxon>
        <taxon>Leotiomycetes</taxon>
        <taxon>Erysiphales</taxon>
        <taxon>Erysiphaceae</taxon>
        <taxon>Golovinomyces</taxon>
    </lineage>
</organism>
<comment type="similarity">
    <text evidence="7">Belongs to the KAE1 / TsaD family.</text>
</comment>
<keyword evidence="4 7" id="KW-0479">Metal-binding</keyword>
<dbReference type="Proteomes" id="UP000285405">
    <property type="component" value="Unassembled WGS sequence"/>
</dbReference>
<protein>
    <recommendedName>
        <fullName evidence="1">N(6)-L-threonylcarbamoyladenine synthase</fullName>
        <ecNumber evidence="1">2.3.1.234</ecNumber>
    </recommendedName>
</protein>
<comment type="caution">
    <text evidence="9">The sequence shown here is derived from an EMBL/GenBank/DDBJ whole genome shotgun (WGS) entry which is preliminary data.</text>
</comment>
<evidence type="ECO:0000259" key="8">
    <source>
        <dbReference type="Pfam" id="PF00814"/>
    </source>
</evidence>
<keyword evidence="5 7" id="KW-0012">Acyltransferase</keyword>
<dbReference type="PANTHER" id="PTHR11735:SF6">
    <property type="entry name" value="TRNA N6-ADENOSINE THREONYLCARBAMOYLTRANSFERASE, MITOCHONDRIAL"/>
    <property type="match status" value="1"/>
</dbReference>
<comment type="cofactor">
    <cofactor evidence="7">
        <name>a divalent metal cation</name>
        <dbReference type="ChEBI" id="CHEBI:60240"/>
    </cofactor>
    <text evidence="7">Binds 1 divalent metal cation per subunit.</text>
</comment>
<dbReference type="InterPro" id="IPR022450">
    <property type="entry name" value="TsaD"/>
</dbReference>
<evidence type="ECO:0000256" key="5">
    <source>
        <dbReference type="ARBA" id="ARBA00023315"/>
    </source>
</evidence>
<evidence type="ECO:0000256" key="6">
    <source>
        <dbReference type="ARBA" id="ARBA00048117"/>
    </source>
</evidence>
<dbReference type="PROSITE" id="PS01016">
    <property type="entry name" value="GLYCOPROTEASE"/>
    <property type="match status" value="1"/>
</dbReference>
<dbReference type="GO" id="GO:0005739">
    <property type="term" value="C:mitochondrion"/>
    <property type="evidence" value="ECO:0007669"/>
    <property type="project" value="UniProtKB-SubCell"/>
</dbReference>
<dbReference type="AlphaFoldDB" id="A0A420J8P9"/>
<evidence type="ECO:0000256" key="7">
    <source>
        <dbReference type="HAMAP-Rule" id="MF_03179"/>
    </source>
</evidence>
<dbReference type="InterPro" id="IPR017861">
    <property type="entry name" value="KAE1/TsaD"/>
</dbReference>
<evidence type="ECO:0000256" key="1">
    <source>
        <dbReference type="ARBA" id="ARBA00012156"/>
    </source>
</evidence>
<dbReference type="Pfam" id="PF00814">
    <property type="entry name" value="TsaD"/>
    <property type="match status" value="1"/>
</dbReference>
<evidence type="ECO:0000256" key="4">
    <source>
        <dbReference type="ARBA" id="ARBA00022723"/>
    </source>
</evidence>
<evidence type="ECO:0000313" key="10">
    <source>
        <dbReference type="Proteomes" id="UP000285405"/>
    </source>
</evidence>
<dbReference type="PANTHER" id="PTHR11735">
    <property type="entry name" value="TRNA N6-ADENOSINE THREONYLCARBAMOYLTRANSFERASE"/>
    <property type="match status" value="1"/>
</dbReference>
<dbReference type="GO" id="GO:0072670">
    <property type="term" value="P:mitochondrial tRNA threonylcarbamoyladenosine modification"/>
    <property type="evidence" value="ECO:0007669"/>
    <property type="project" value="TreeGrafter"/>
</dbReference>
<reference evidence="9 10" key="1">
    <citation type="journal article" date="2018" name="BMC Genomics">
        <title>Comparative genome analyses reveal sequence features reflecting distinct modes of host-adaptation between dicot and monocot powdery mildew.</title>
        <authorList>
            <person name="Wu Y."/>
            <person name="Ma X."/>
            <person name="Pan Z."/>
            <person name="Kale S.D."/>
            <person name="Song Y."/>
            <person name="King H."/>
            <person name="Zhang Q."/>
            <person name="Presley C."/>
            <person name="Deng X."/>
            <person name="Wei C.I."/>
            <person name="Xiao S."/>
        </authorList>
    </citation>
    <scope>NUCLEOTIDE SEQUENCE [LARGE SCALE GENOMIC DNA]</scope>
    <source>
        <strain evidence="9">UCSC1</strain>
    </source>
</reference>
<feature type="domain" description="Gcp-like" evidence="8">
    <location>
        <begin position="103"/>
        <end position="451"/>
    </location>
</feature>
<name>A0A420J8P9_9PEZI</name>
<dbReference type="EMBL" id="MCBR01000590">
    <property type="protein sequence ID" value="RKF83173.1"/>
    <property type="molecule type" value="Genomic_DNA"/>
</dbReference>
<dbReference type="EC" id="2.3.1.234" evidence="1"/>
<comment type="subunit">
    <text evidence="7">Homodimer.</text>
</comment>
<dbReference type="OrthoDB" id="10259622at2759"/>